<evidence type="ECO:0000313" key="1">
    <source>
        <dbReference type="EMBL" id="QKZ19171.1"/>
    </source>
</evidence>
<evidence type="ECO:0000313" key="2">
    <source>
        <dbReference type="Proteomes" id="UP000509418"/>
    </source>
</evidence>
<accession>A0A7H8T6N8</accession>
<sequence>MADFIAGQLKDRVRIRPTVYSQFALFSERQVADLLQIAKDSHGDSRDYMGRQVLRAPDAVKSIVAESDVINCLAAEHGLVFRPDNEALLLYYQKSNWVPLHLDDQLEYEFNLLTMLRRVKASETSRTATYFWGADGEFMATDLRVGESVFFHASYTPHGRPPLPEGEEVVLLAVGMGRPRE</sequence>
<gene>
    <name evidence="1" type="ORF">HUT05_18415</name>
</gene>
<dbReference type="EMBL" id="CP056041">
    <property type="protein sequence ID" value="QKZ19171.1"/>
    <property type="molecule type" value="Genomic_DNA"/>
</dbReference>
<reference evidence="1 2" key="1">
    <citation type="submission" date="2020-06" db="EMBL/GenBank/DDBJ databases">
        <title>Genome mining for natural products.</title>
        <authorList>
            <person name="Zhang B."/>
            <person name="Shi J."/>
            <person name="Ge H."/>
        </authorList>
    </citation>
    <scope>NUCLEOTIDE SEQUENCE [LARGE SCALE GENOMIC DNA]</scope>
    <source>
        <strain evidence="1 2">NA02069</strain>
    </source>
</reference>
<protein>
    <recommendedName>
        <fullName evidence="3">2OG-Fe(II) oxygenase</fullName>
    </recommendedName>
</protein>
<proteinExistence type="predicted"/>
<dbReference type="RefSeq" id="WP_176575753.1">
    <property type="nucleotide sequence ID" value="NZ_CBDRGH010000032.1"/>
</dbReference>
<keyword evidence="2" id="KW-1185">Reference proteome</keyword>
<dbReference type="Proteomes" id="UP000509418">
    <property type="component" value="Chromosome"/>
</dbReference>
<organism evidence="1 2">
    <name type="scientific">Streptomyces chartreusis</name>
    <dbReference type="NCBI Taxonomy" id="1969"/>
    <lineage>
        <taxon>Bacteria</taxon>
        <taxon>Bacillati</taxon>
        <taxon>Actinomycetota</taxon>
        <taxon>Actinomycetes</taxon>
        <taxon>Kitasatosporales</taxon>
        <taxon>Streptomycetaceae</taxon>
        <taxon>Streptomyces</taxon>
    </lineage>
</organism>
<name>A0A7H8T6N8_STRCX</name>
<dbReference type="AlphaFoldDB" id="A0A7H8T6N8"/>
<evidence type="ECO:0008006" key="3">
    <source>
        <dbReference type="Google" id="ProtNLM"/>
    </source>
</evidence>